<proteinExistence type="predicted"/>
<accession>A0A133XGA9</accession>
<name>A0A133XGA9_9RHOO</name>
<dbReference type="Proteomes" id="UP000070186">
    <property type="component" value="Unassembled WGS sequence"/>
</dbReference>
<feature type="transmembrane region" description="Helical" evidence="1">
    <location>
        <begin position="6"/>
        <end position="22"/>
    </location>
</feature>
<evidence type="ECO:0000256" key="1">
    <source>
        <dbReference type="SAM" id="Phobius"/>
    </source>
</evidence>
<organism evidence="2 3">
    <name type="scientific">Dechloromonas denitrificans</name>
    <dbReference type="NCBI Taxonomy" id="281362"/>
    <lineage>
        <taxon>Bacteria</taxon>
        <taxon>Pseudomonadati</taxon>
        <taxon>Pseudomonadota</taxon>
        <taxon>Betaproteobacteria</taxon>
        <taxon>Rhodocyclales</taxon>
        <taxon>Azonexaceae</taxon>
        <taxon>Dechloromonas</taxon>
    </lineage>
</organism>
<sequence>MVKKSYWIVLLLVFLVGLDWYIRAPDARSRQLSSAIEAQASQELKDYPYQFKVLKVSGDTAYLSTPRSFEVPAFWALAALFPDIDTKNANNLAFIAAEQRLGRVQAEAHAIVLAQPGVKEVAWELDREWLKRHFIEVPAK</sequence>
<gene>
    <name evidence="2" type="ORF">AT959_11375</name>
</gene>
<dbReference type="AlphaFoldDB" id="A0A133XGA9"/>
<reference evidence="2 3" key="1">
    <citation type="submission" date="2015-12" db="EMBL/GenBank/DDBJ databases">
        <title>Nitrous oxide reduction kinetics distinguish bacteria harboring typical versus atypical NosZ.</title>
        <authorList>
            <person name="Yoon S."/>
            <person name="Nissen S."/>
            <person name="Park D."/>
            <person name="Sanford R.A."/>
            <person name="Loeffler F.E."/>
        </authorList>
    </citation>
    <scope>NUCLEOTIDE SEQUENCE [LARGE SCALE GENOMIC DNA]</scope>
    <source>
        <strain evidence="2 3">ATCC BAA-841</strain>
    </source>
</reference>
<evidence type="ECO:0000313" key="3">
    <source>
        <dbReference type="Proteomes" id="UP000070186"/>
    </source>
</evidence>
<protein>
    <submittedName>
        <fullName evidence="2">Uncharacterized protein</fullName>
    </submittedName>
</protein>
<dbReference type="RefSeq" id="WP_066883175.1">
    <property type="nucleotide sequence ID" value="NZ_LODL01000021.1"/>
</dbReference>
<keyword evidence="1" id="KW-0812">Transmembrane</keyword>
<evidence type="ECO:0000313" key="2">
    <source>
        <dbReference type="EMBL" id="KXB29990.1"/>
    </source>
</evidence>
<keyword evidence="1" id="KW-1133">Transmembrane helix</keyword>
<dbReference type="EMBL" id="LODL01000021">
    <property type="protein sequence ID" value="KXB29990.1"/>
    <property type="molecule type" value="Genomic_DNA"/>
</dbReference>
<comment type="caution">
    <text evidence="2">The sequence shown here is derived from an EMBL/GenBank/DDBJ whole genome shotgun (WGS) entry which is preliminary data.</text>
</comment>
<keyword evidence="3" id="KW-1185">Reference proteome</keyword>
<keyword evidence="1" id="KW-0472">Membrane</keyword>